<gene>
    <name evidence="1" type="ORF">EVAR_64574_1</name>
</gene>
<sequence length="206" mass="22822">MRNSDSHGEPGGRGATTNSVLISGKLTLYEPASSCSARGTIGATHAYFLRTAAPRLARAPWRSYTAVVNWATGQLGRDTIDSPATFVQSARTLLPTPVELLYLRVERRRRRTRAITLAETVRRDTGLTRYTPSRACDLRHASRYDENYSTHPFERHNNCTPSTERVRPSNILVFDCLVQMPHGRPDNGEACAGARAWPPRSAGGDR</sequence>
<dbReference type="AlphaFoldDB" id="A0A4C1ZEL1"/>
<evidence type="ECO:0000313" key="1">
    <source>
        <dbReference type="EMBL" id="GBP85583.1"/>
    </source>
</evidence>
<protein>
    <submittedName>
        <fullName evidence="1">Uncharacterized protein</fullName>
    </submittedName>
</protein>
<dbReference type="EMBL" id="BGZK01001746">
    <property type="protein sequence ID" value="GBP85583.1"/>
    <property type="molecule type" value="Genomic_DNA"/>
</dbReference>
<name>A0A4C1ZEL1_EUMVA</name>
<keyword evidence="2" id="KW-1185">Reference proteome</keyword>
<accession>A0A4C1ZEL1</accession>
<evidence type="ECO:0000313" key="2">
    <source>
        <dbReference type="Proteomes" id="UP000299102"/>
    </source>
</evidence>
<comment type="caution">
    <text evidence="1">The sequence shown here is derived from an EMBL/GenBank/DDBJ whole genome shotgun (WGS) entry which is preliminary data.</text>
</comment>
<dbReference type="Proteomes" id="UP000299102">
    <property type="component" value="Unassembled WGS sequence"/>
</dbReference>
<reference evidence="1 2" key="1">
    <citation type="journal article" date="2019" name="Commun. Biol.">
        <title>The bagworm genome reveals a unique fibroin gene that provides high tensile strength.</title>
        <authorList>
            <person name="Kono N."/>
            <person name="Nakamura H."/>
            <person name="Ohtoshi R."/>
            <person name="Tomita M."/>
            <person name="Numata K."/>
            <person name="Arakawa K."/>
        </authorList>
    </citation>
    <scope>NUCLEOTIDE SEQUENCE [LARGE SCALE GENOMIC DNA]</scope>
</reference>
<proteinExistence type="predicted"/>
<organism evidence="1 2">
    <name type="scientific">Eumeta variegata</name>
    <name type="common">Bagworm moth</name>
    <name type="synonym">Eumeta japonica</name>
    <dbReference type="NCBI Taxonomy" id="151549"/>
    <lineage>
        <taxon>Eukaryota</taxon>
        <taxon>Metazoa</taxon>
        <taxon>Ecdysozoa</taxon>
        <taxon>Arthropoda</taxon>
        <taxon>Hexapoda</taxon>
        <taxon>Insecta</taxon>
        <taxon>Pterygota</taxon>
        <taxon>Neoptera</taxon>
        <taxon>Endopterygota</taxon>
        <taxon>Lepidoptera</taxon>
        <taxon>Glossata</taxon>
        <taxon>Ditrysia</taxon>
        <taxon>Tineoidea</taxon>
        <taxon>Psychidae</taxon>
        <taxon>Oiketicinae</taxon>
        <taxon>Eumeta</taxon>
    </lineage>
</organism>